<evidence type="ECO:0000256" key="5">
    <source>
        <dbReference type="ARBA" id="ARBA00022741"/>
    </source>
</evidence>
<dbReference type="Pfam" id="PF12399">
    <property type="entry name" value="BCA_ABC_TP_C"/>
    <property type="match status" value="1"/>
</dbReference>
<dbReference type="Pfam" id="PF02653">
    <property type="entry name" value="BPD_transp_2"/>
    <property type="match status" value="2"/>
</dbReference>
<keyword evidence="3" id="KW-1003">Cell membrane</keyword>
<feature type="transmembrane region" description="Helical" evidence="10">
    <location>
        <begin position="179"/>
        <end position="206"/>
    </location>
</feature>
<organism evidence="12 13">
    <name type="scientific">Pseudonocardia ailaonensis</name>
    <dbReference type="NCBI Taxonomy" id="367279"/>
    <lineage>
        <taxon>Bacteria</taxon>
        <taxon>Bacillati</taxon>
        <taxon>Actinomycetota</taxon>
        <taxon>Actinomycetes</taxon>
        <taxon>Pseudonocardiales</taxon>
        <taxon>Pseudonocardiaceae</taxon>
        <taxon>Pseudonocardia</taxon>
    </lineage>
</organism>
<evidence type="ECO:0000256" key="3">
    <source>
        <dbReference type="ARBA" id="ARBA00022475"/>
    </source>
</evidence>
<evidence type="ECO:0000256" key="6">
    <source>
        <dbReference type="ARBA" id="ARBA00022840"/>
    </source>
</evidence>
<keyword evidence="13" id="KW-1185">Reference proteome</keyword>
<feature type="transmembrane region" description="Helical" evidence="10">
    <location>
        <begin position="411"/>
        <end position="430"/>
    </location>
</feature>
<dbReference type="InterPro" id="IPR032823">
    <property type="entry name" value="BCA_ABC_TP_C"/>
</dbReference>
<dbReference type="PROSITE" id="PS50893">
    <property type="entry name" value="ABC_TRANSPORTER_2"/>
    <property type="match status" value="1"/>
</dbReference>
<protein>
    <recommendedName>
        <fullName evidence="11">ABC transporter domain-containing protein</fullName>
    </recommendedName>
</protein>
<feature type="region of interest" description="Disordered" evidence="9">
    <location>
        <begin position="1032"/>
        <end position="1057"/>
    </location>
</feature>
<keyword evidence="6" id="KW-0067">ATP-binding</keyword>
<feature type="transmembrane region" description="Helical" evidence="10">
    <location>
        <begin position="383"/>
        <end position="405"/>
    </location>
</feature>
<dbReference type="PANTHER" id="PTHR45772:SF1">
    <property type="entry name" value="ABC TRANSPORTER ATP-BINDING PROTEIN"/>
    <property type="match status" value="1"/>
</dbReference>
<feature type="transmembrane region" description="Helical" evidence="10">
    <location>
        <begin position="34"/>
        <end position="53"/>
    </location>
</feature>
<evidence type="ECO:0000313" key="12">
    <source>
        <dbReference type="EMBL" id="GAA1827690.1"/>
    </source>
</evidence>
<feature type="transmembrane region" description="Helical" evidence="10">
    <location>
        <begin position="696"/>
        <end position="713"/>
    </location>
</feature>
<keyword evidence="8 10" id="KW-0472">Membrane</keyword>
<feature type="transmembrane region" description="Helical" evidence="10">
    <location>
        <begin position="559"/>
        <end position="587"/>
    </location>
</feature>
<feature type="domain" description="ABC transporter" evidence="11">
    <location>
        <begin position="784"/>
        <end position="1027"/>
    </location>
</feature>
<evidence type="ECO:0000256" key="7">
    <source>
        <dbReference type="ARBA" id="ARBA00022989"/>
    </source>
</evidence>
<dbReference type="PANTHER" id="PTHR45772">
    <property type="entry name" value="CONSERVED COMPONENT OF ABC TRANSPORTER FOR NATURAL AMINO ACIDS-RELATED"/>
    <property type="match status" value="1"/>
</dbReference>
<feature type="transmembrane region" description="Helical" evidence="10">
    <location>
        <begin position="95"/>
        <end position="113"/>
    </location>
</feature>
<dbReference type="InterPro" id="IPR043428">
    <property type="entry name" value="LivM-like"/>
</dbReference>
<dbReference type="SUPFAM" id="SSF52540">
    <property type="entry name" value="P-loop containing nucleoside triphosphate hydrolases"/>
    <property type="match status" value="1"/>
</dbReference>
<evidence type="ECO:0000256" key="10">
    <source>
        <dbReference type="SAM" id="Phobius"/>
    </source>
</evidence>
<dbReference type="RefSeq" id="WP_344411549.1">
    <property type="nucleotide sequence ID" value="NZ_BAAAQK010000001.1"/>
</dbReference>
<evidence type="ECO:0000259" key="11">
    <source>
        <dbReference type="PROSITE" id="PS50893"/>
    </source>
</evidence>
<dbReference type="CDD" id="cd06582">
    <property type="entry name" value="TM_PBP1_LivH_like"/>
    <property type="match status" value="1"/>
</dbReference>
<dbReference type="Gene3D" id="3.40.50.300">
    <property type="entry name" value="P-loop containing nucleotide triphosphate hydrolases"/>
    <property type="match status" value="1"/>
</dbReference>
<evidence type="ECO:0000256" key="1">
    <source>
        <dbReference type="ARBA" id="ARBA00004651"/>
    </source>
</evidence>
<dbReference type="Pfam" id="PF00005">
    <property type="entry name" value="ABC_tran"/>
    <property type="match status" value="1"/>
</dbReference>
<keyword evidence="7 10" id="KW-1133">Transmembrane helix</keyword>
<feature type="transmembrane region" description="Helical" evidence="10">
    <location>
        <begin position="664"/>
        <end position="684"/>
    </location>
</feature>
<proteinExistence type="predicted"/>
<keyword evidence="5" id="KW-0547">Nucleotide-binding</keyword>
<comment type="caution">
    <text evidence="12">The sequence shown here is derived from an EMBL/GenBank/DDBJ whole genome shotgun (WGS) entry which is preliminary data.</text>
</comment>
<feature type="transmembrane region" description="Helical" evidence="10">
    <location>
        <begin position="59"/>
        <end position="83"/>
    </location>
</feature>
<dbReference type="InterPro" id="IPR003439">
    <property type="entry name" value="ABC_transporter-like_ATP-bd"/>
</dbReference>
<dbReference type="CDD" id="cd06581">
    <property type="entry name" value="TM_PBP1_LivM_like"/>
    <property type="match status" value="1"/>
</dbReference>
<feature type="transmembrane region" description="Helical" evidence="10">
    <location>
        <begin position="637"/>
        <end position="658"/>
    </location>
</feature>
<feature type="transmembrane region" description="Helical" evidence="10">
    <location>
        <begin position="141"/>
        <end position="158"/>
    </location>
</feature>
<evidence type="ECO:0000256" key="9">
    <source>
        <dbReference type="SAM" id="MobiDB-lite"/>
    </source>
</evidence>
<feature type="transmembrane region" description="Helical" evidence="10">
    <location>
        <begin position="719"/>
        <end position="741"/>
    </location>
</feature>
<dbReference type="InterPro" id="IPR003593">
    <property type="entry name" value="AAA+_ATPase"/>
</dbReference>
<feature type="transmembrane region" description="Helical" evidence="10">
    <location>
        <begin position="607"/>
        <end position="625"/>
    </location>
</feature>
<feature type="transmembrane region" description="Helical" evidence="10">
    <location>
        <begin position="6"/>
        <end position="27"/>
    </location>
</feature>
<evidence type="ECO:0000313" key="13">
    <source>
        <dbReference type="Proteomes" id="UP001500449"/>
    </source>
</evidence>
<dbReference type="InterPro" id="IPR051120">
    <property type="entry name" value="ABC_AA/LPS_Transport"/>
</dbReference>
<dbReference type="Proteomes" id="UP001500449">
    <property type="component" value="Unassembled WGS sequence"/>
</dbReference>
<keyword evidence="4 10" id="KW-0812">Transmembrane</keyword>
<name>A0ABN2MHS9_9PSEU</name>
<dbReference type="InterPro" id="IPR027417">
    <property type="entry name" value="P-loop_NTPase"/>
</dbReference>
<sequence length="1057" mass="109354">MQQVIQYTLLAAGSAAIYALVASGIIVVQRGSRILNFAQGTYVMFGAYLFHALRASGWALAPAAVGTVVAIGLIGAATYLLIIRPLRNNSLISRIVGTLAVVIILTEFVNLVWKTAGEVVEGVLPSRALSILGTEVGLDRLLLLAIAVVVAALLWAAYRFTTFGLATSATSENRRAAAALGWSADTIAVSSWALSGVISGVAAILIAPVQAALDPTALTLTIVPALAVAVVASFRSFPVALVTAAVLAAVTSYINGVVVGNNQELLGVGSLVPLLVIIVVLAFKGDRLPPRGHATERRPRLGSGTVRPVAVVVALAVVLLAVWTVLPADWIKAVSSQAAFAILLLSVVVVLGYAGQLSLGQFALAGVAALVSGRLVAIAGLPFWLAAVVGVVVATVTGSLFALPALRTRSVALGIVTLGLGASVYELFFLRMYQTPPPGGASSDAFGVNREGTVITDLQLFGIDIGPKAHPEAYATLCLLACTVIALAVVNLRRGRAGRRLVAVRTNERAAAALGVSVPTAKFYAFALSAAVAGVSGILISFSQSVIVYNTDYNPLQSIYAVAFGVVGGVGAALGAFFGAMLFPGTLGASATHDIGDWLADVGSPPGWISAGILLLLVSTIVRLVRRRTEVPRWVMPAAAVVAIVVGVLFPAGVGWVLGQIDSVIGLAPWLGALVVARLVTVLAKLVPAYRRAQGLVQLATFVVVAVVARVLVAEQLNVFMTELSRFLPLIGGVILVVILVRHGDGLAHHAAANARKIFVKPHDETFVTASEEARPDAVRGGLLTISGLSVNFGGVKALDSVDLQVNPGEVLGVIGPNGAGKSTLVDAITGYNSPGAGTITLDGRSLSAVPAHLRARLGIARTFQQLELFDDLTVLENLAAASDAHDTTAYLTGLVAPGRPVLSPMAADAVATFDLGPALGMRAQDLPHGRRRLVAVARAVAASPRVLLLDEPAAGLDDDQRRELGRVIRELATAHGLSVVVIEHDMGFIMSLCDRIAVLDFGRKIADASPAEVQADPVVVAAYLGAQVDEETDGHQDGPQAGELASVSENNRIEAS</sequence>
<accession>A0ABN2MHS9</accession>
<evidence type="ECO:0000256" key="8">
    <source>
        <dbReference type="ARBA" id="ARBA00023136"/>
    </source>
</evidence>
<reference evidence="12 13" key="1">
    <citation type="journal article" date="2019" name="Int. J. Syst. Evol. Microbiol.">
        <title>The Global Catalogue of Microorganisms (GCM) 10K type strain sequencing project: providing services to taxonomists for standard genome sequencing and annotation.</title>
        <authorList>
            <consortium name="The Broad Institute Genomics Platform"/>
            <consortium name="The Broad Institute Genome Sequencing Center for Infectious Disease"/>
            <person name="Wu L."/>
            <person name="Ma J."/>
        </authorList>
    </citation>
    <scope>NUCLEOTIDE SEQUENCE [LARGE SCALE GENOMIC DNA]</scope>
    <source>
        <strain evidence="12 13">JCM 16009</strain>
    </source>
</reference>
<evidence type="ECO:0000256" key="2">
    <source>
        <dbReference type="ARBA" id="ARBA00022448"/>
    </source>
</evidence>
<feature type="transmembrane region" description="Helical" evidence="10">
    <location>
        <begin position="473"/>
        <end position="492"/>
    </location>
</feature>
<dbReference type="SMART" id="SM00382">
    <property type="entry name" value="AAA"/>
    <property type="match status" value="1"/>
</dbReference>
<comment type="subcellular location">
    <subcellularLocation>
        <location evidence="1">Cell membrane</location>
        <topology evidence="1">Multi-pass membrane protein</topology>
    </subcellularLocation>
</comment>
<gene>
    <name evidence="12" type="ORF">GCM10009836_01750</name>
</gene>
<dbReference type="InterPro" id="IPR001851">
    <property type="entry name" value="ABC_transp_permease"/>
</dbReference>
<keyword evidence="2" id="KW-0813">Transport</keyword>
<feature type="transmembrane region" description="Helical" evidence="10">
    <location>
        <begin position="304"/>
        <end position="326"/>
    </location>
</feature>
<feature type="transmembrane region" description="Helical" evidence="10">
    <location>
        <begin position="239"/>
        <end position="259"/>
    </location>
</feature>
<feature type="transmembrane region" description="Helical" evidence="10">
    <location>
        <begin position="338"/>
        <end position="371"/>
    </location>
</feature>
<evidence type="ECO:0000256" key="4">
    <source>
        <dbReference type="ARBA" id="ARBA00022692"/>
    </source>
</evidence>
<dbReference type="CDD" id="cd03219">
    <property type="entry name" value="ABC_Mj1267_LivG_branched"/>
    <property type="match status" value="1"/>
</dbReference>
<dbReference type="EMBL" id="BAAAQK010000001">
    <property type="protein sequence ID" value="GAA1827690.1"/>
    <property type="molecule type" value="Genomic_DNA"/>
</dbReference>
<feature type="transmembrane region" description="Helical" evidence="10">
    <location>
        <begin position="265"/>
        <end position="283"/>
    </location>
</feature>